<dbReference type="Proteomes" id="UP000002315">
    <property type="component" value="Chromosome"/>
</dbReference>
<evidence type="ECO:0000256" key="1">
    <source>
        <dbReference type="ARBA" id="ARBA00006018"/>
    </source>
</evidence>
<organism evidence="2 3">
    <name type="scientific">Methanothermus fervidus (strain ATCC 43054 / DSM 2088 / JCM 10308 / V24 S)</name>
    <dbReference type="NCBI Taxonomy" id="523846"/>
    <lineage>
        <taxon>Archaea</taxon>
        <taxon>Methanobacteriati</taxon>
        <taxon>Methanobacteriota</taxon>
        <taxon>Methanomada group</taxon>
        <taxon>Methanobacteria</taxon>
        <taxon>Methanobacteriales</taxon>
        <taxon>Methanothermaceae</taxon>
        <taxon>Methanothermus</taxon>
    </lineage>
</organism>
<dbReference type="GO" id="GO:0005506">
    <property type="term" value="F:iron ion binding"/>
    <property type="evidence" value="ECO:0007669"/>
    <property type="project" value="TreeGrafter"/>
</dbReference>
<sequence length="79" mass="8867">MCIAAPAKIVDINKNKKMATVDFGGVKQKIRIDLVEDEVDIGTYVLVHSGYAIEVMSEKAAKESLEVWEEMMHQLNSKE</sequence>
<reference evidence="2 3" key="1">
    <citation type="journal article" date="2010" name="Stand. Genomic Sci.">
        <title>Complete genome sequence of Methanothermus fervidus type strain (V24S).</title>
        <authorList>
            <person name="Anderson I."/>
            <person name="Djao O.D."/>
            <person name="Misra M."/>
            <person name="Chertkov O."/>
            <person name="Nolan M."/>
            <person name="Lucas S."/>
            <person name="Lapidus A."/>
            <person name="Del Rio T.G."/>
            <person name="Tice H."/>
            <person name="Cheng J.F."/>
            <person name="Tapia R."/>
            <person name="Han C."/>
            <person name="Goodwin L."/>
            <person name="Pitluck S."/>
            <person name="Liolios K."/>
            <person name="Ivanova N."/>
            <person name="Mavromatis K."/>
            <person name="Mikhailova N."/>
            <person name="Pati A."/>
            <person name="Brambilla E."/>
            <person name="Chen A."/>
            <person name="Palaniappan K."/>
            <person name="Land M."/>
            <person name="Hauser L."/>
            <person name="Chang Y.J."/>
            <person name="Jeffries C.D."/>
            <person name="Sikorski J."/>
            <person name="Spring S."/>
            <person name="Rohde M."/>
            <person name="Eichinger K."/>
            <person name="Huber H."/>
            <person name="Wirth R."/>
            <person name="Goker M."/>
            <person name="Detter J.C."/>
            <person name="Woyke T."/>
            <person name="Bristow J."/>
            <person name="Eisen J.A."/>
            <person name="Markowitz V."/>
            <person name="Hugenholtz P."/>
            <person name="Klenk H.P."/>
            <person name="Kyrpides N.C."/>
        </authorList>
    </citation>
    <scope>NUCLEOTIDE SEQUENCE [LARGE SCALE GENOMIC DNA]</scope>
    <source>
        <strain evidence="3">ATCC 43054 / DSM 2088 / JCM 10308 / V24 S</strain>
    </source>
</reference>
<dbReference type="AlphaFoldDB" id="E3GW82"/>
<dbReference type="EMBL" id="CP002278">
    <property type="protein sequence ID" value="ADP77847.1"/>
    <property type="molecule type" value="Genomic_DNA"/>
</dbReference>
<accession>E3GW82</accession>
<evidence type="ECO:0000313" key="2">
    <source>
        <dbReference type="EMBL" id="ADP77847.1"/>
    </source>
</evidence>
<dbReference type="HOGENOM" id="CLU_159381_2_2_2"/>
<proteinExistence type="inferred from homology"/>
<dbReference type="OrthoDB" id="43695at2157"/>
<dbReference type="SUPFAM" id="SSF159127">
    <property type="entry name" value="HupF/HypC-like"/>
    <property type="match status" value="1"/>
</dbReference>
<keyword evidence="3" id="KW-1185">Reference proteome</keyword>
<dbReference type="PANTHER" id="PTHR35177">
    <property type="entry name" value="HYDROGENASE MATURATION FACTOR HYBG"/>
    <property type="match status" value="1"/>
</dbReference>
<dbReference type="KEGG" id="mfv:Mfer_1052"/>
<dbReference type="Pfam" id="PF01455">
    <property type="entry name" value="HupF_HypC"/>
    <property type="match status" value="1"/>
</dbReference>
<evidence type="ECO:0000313" key="3">
    <source>
        <dbReference type="Proteomes" id="UP000002315"/>
    </source>
</evidence>
<dbReference type="InterPro" id="IPR001109">
    <property type="entry name" value="Hydrogenase_HupF/HypC"/>
</dbReference>
<dbReference type="NCBIfam" id="TIGR00074">
    <property type="entry name" value="hypC_hupF"/>
    <property type="match status" value="1"/>
</dbReference>
<dbReference type="GO" id="GO:1902670">
    <property type="term" value="F:carbon dioxide binding"/>
    <property type="evidence" value="ECO:0007669"/>
    <property type="project" value="TreeGrafter"/>
</dbReference>
<dbReference type="GO" id="GO:0051604">
    <property type="term" value="P:protein maturation"/>
    <property type="evidence" value="ECO:0007669"/>
    <property type="project" value="TreeGrafter"/>
</dbReference>
<dbReference type="PRINTS" id="PR00445">
    <property type="entry name" value="HUPFHYPC"/>
</dbReference>
<dbReference type="Gene3D" id="2.30.30.140">
    <property type="match status" value="1"/>
</dbReference>
<protein>
    <submittedName>
        <fullName evidence="2">Hydrogenase assembly chaperone hypC/hupF</fullName>
    </submittedName>
</protein>
<dbReference type="PANTHER" id="PTHR35177:SF2">
    <property type="entry name" value="HYDROGENASE MATURATION FACTOR HYBG"/>
    <property type="match status" value="1"/>
</dbReference>
<name>E3GW82_METFV</name>
<comment type="similarity">
    <text evidence="1">Belongs to the HupF/HypC family.</text>
</comment>
<gene>
    <name evidence="2" type="ordered locus">Mfer_1052</name>
</gene>
<dbReference type="FunFam" id="2.30.30.140:FF:000022">
    <property type="entry name" value="Hydrogenase assembly chaperone HybG"/>
    <property type="match status" value="1"/>
</dbReference>
<dbReference type="STRING" id="523846.Mfer_1052"/>